<sequence>MSEQTPALCSEQIFHQLEQILHFPDIISPTFIFFRGETQLTAQHVSIGRALEALTQDEIPNVATTWTPVAVNVYNVLECCLIALPELDFIEDGLPVLDSQWLGLVLSHLRDKHGNSLAKDSDGFILINEEVVAFVVTKYCLEKPYTWYDPLATNTLLQVDNNHPQQLQAGIARRFHHINAVIHSVIRIRIGLFNEFGSDRLMPSVQDIRSLEAQQAVLVLDPLVSNLPVVGTDETNDVSNDGSGNISYSFVASSEADKIPYKVYLPQKMFQDLYCQAFPSGHHTYTIEEEGYITEVTHAIMRSITWQTAIEPPDFVNLWVTTHDESLLAHRGWDQENLGDIDGRFPPRFQDALISLYKWGRCRPMIQVHEEPTDYVWISCLPQDEEHDWCYGAMKPIDTERLIQPPQPDISNGNIHYGGELQNAPAPV</sequence>
<accession>A0A423VU24</accession>
<reference evidence="1 2" key="1">
    <citation type="submission" date="2015-09" db="EMBL/GenBank/DDBJ databases">
        <title>Host preference determinants of Valsa canker pathogens revealed by comparative genomics.</title>
        <authorList>
            <person name="Yin Z."/>
            <person name="Huang L."/>
        </authorList>
    </citation>
    <scope>NUCLEOTIDE SEQUENCE [LARGE SCALE GENOMIC DNA]</scope>
    <source>
        <strain evidence="1 2">YSFL</strain>
    </source>
</reference>
<dbReference type="Proteomes" id="UP000284375">
    <property type="component" value="Unassembled WGS sequence"/>
</dbReference>
<proteinExistence type="predicted"/>
<dbReference type="AlphaFoldDB" id="A0A423VU24"/>
<keyword evidence="2" id="KW-1185">Reference proteome</keyword>
<dbReference type="EMBL" id="LJZO01000028">
    <property type="protein sequence ID" value="ROV94482.1"/>
    <property type="molecule type" value="Genomic_DNA"/>
</dbReference>
<evidence type="ECO:0000313" key="2">
    <source>
        <dbReference type="Proteomes" id="UP000284375"/>
    </source>
</evidence>
<gene>
    <name evidence="1" type="ORF">VSDG_05907</name>
</gene>
<comment type="caution">
    <text evidence="1">The sequence shown here is derived from an EMBL/GenBank/DDBJ whole genome shotgun (WGS) entry which is preliminary data.</text>
</comment>
<evidence type="ECO:0000313" key="1">
    <source>
        <dbReference type="EMBL" id="ROV94482.1"/>
    </source>
</evidence>
<name>A0A423VU24_CYTCH</name>
<protein>
    <submittedName>
        <fullName evidence="1">Uncharacterized protein</fullName>
    </submittedName>
</protein>
<organism evidence="1 2">
    <name type="scientific">Cytospora chrysosperma</name>
    <name type="common">Cytospora canker fungus</name>
    <name type="synonym">Sphaeria chrysosperma</name>
    <dbReference type="NCBI Taxonomy" id="252740"/>
    <lineage>
        <taxon>Eukaryota</taxon>
        <taxon>Fungi</taxon>
        <taxon>Dikarya</taxon>
        <taxon>Ascomycota</taxon>
        <taxon>Pezizomycotina</taxon>
        <taxon>Sordariomycetes</taxon>
        <taxon>Sordariomycetidae</taxon>
        <taxon>Diaporthales</taxon>
        <taxon>Cytosporaceae</taxon>
        <taxon>Cytospora</taxon>
    </lineage>
</organism>